<feature type="transmembrane region" description="Helical" evidence="1">
    <location>
        <begin position="171"/>
        <end position="190"/>
    </location>
</feature>
<keyword evidence="2" id="KW-0732">Signal</keyword>
<sequence>MSLVTWTYCFLTMCSVLATNTSCPTWHYYHNATGQCECGKWLTCSSDSNQVDIRNDCCATPLGEDGDYYVGFCPLAHTVNSSNRLYSEMPSNASQLDEVMCGPYNRRGLLCGECKEGYGPAVYSFDQKCAKCSSLWSGYAICLYLFFQFVPTTFILICFVVSRLNITSGPLLGYVLFCQATAAIRTYHYYFLYGYIYNHVALSLRLLLDFIVAVSEFWSLNFFKVIIPPFCISEKLTAIHVHVLNLIPAIYPLVLVIISCVLMELHARKYRIVEILWKPFKIILSKTNITGVTSDAVFRAFASFIFLSNISVMFASYQMVNFVTVYNSVGLIQSEVLYIDPTVEWTDSIPYALTAGVPISVKVSECQETTGHHSIC</sequence>
<dbReference type="AlphaFoldDB" id="A0AA35WIY1"/>
<keyword evidence="1" id="KW-1133">Transmembrane helix</keyword>
<feature type="signal peptide" evidence="2">
    <location>
        <begin position="1"/>
        <end position="18"/>
    </location>
</feature>
<evidence type="ECO:0000313" key="3">
    <source>
        <dbReference type="EMBL" id="CAI8015492.1"/>
    </source>
</evidence>
<dbReference type="Proteomes" id="UP001174909">
    <property type="component" value="Unassembled WGS sequence"/>
</dbReference>
<feature type="transmembrane region" description="Helical" evidence="1">
    <location>
        <begin position="243"/>
        <end position="267"/>
    </location>
</feature>
<evidence type="ECO:0000256" key="1">
    <source>
        <dbReference type="SAM" id="Phobius"/>
    </source>
</evidence>
<proteinExistence type="predicted"/>
<dbReference type="EMBL" id="CASHTH010001453">
    <property type="protein sequence ID" value="CAI8015492.1"/>
    <property type="molecule type" value="Genomic_DNA"/>
</dbReference>
<protein>
    <submittedName>
        <fullName evidence="3">Uncharacterized protein</fullName>
    </submittedName>
</protein>
<evidence type="ECO:0000256" key="2">
    <source>
        <dbReference type="SAM" id="SignalP"/>
    </source>
</evidence>
<feature type="transmembrane region" description="Helical" evidence="1">
    <location>
        <begin position="136"/>
        <end position="159"/>
    </location>
</feature>
<accession>A0AA35WIY1</accession>
<feature type="transmembrane region" description="Helical" evidence="1">
    <location>
        <begin position="202"/>
        <end position="223"/>
    </location>
</feature>
<evidence type="ECO:0000313" key="4">
    <source>
        <dbReference type="Proteomes" id="UP001174909"/>
    </source>
</evidence>
<keyword evidence="1" id="KW-0472">Membrane</keyword>
<keyword evidence="4" id="KW-1185">Reference proteome</keyword>
<feature type="transmembrane region" description="Helical" evidence="1">
    <location>
        <begin position="296"/>
        <end position="317"/>
    </location>
</feature>
<keyword evidence="1" id="KW-0812">Transmembrane</keyword>
<gene>
    <name evidence="3" type="ORF">GBAR_LOCUS9592</name>
</gene>
<name>A0AA35WIY1_GEOBA</name>
<comment type="caution">
    <text evidence="3">The sequence shown here is derived from an EMBL/GenBank/DDBJ whole genome shotgun (WGS) entry which is preliminary data.</text>
</comment>
<organism evidence="3 4">
    <name type="scientific">Geodia barretti</name>
    <name type="common">Barrett's horny sponge</name>
    <dbReference type="NCBI Taxonomy" id="519541"/>
    <lineage>
        <taxon>Eukaryota</taxon>
        <taxon>Metazoa</taxon>
        <taxon>Porifera</taxon>
        <taxon>Demospongiae</taxon>
        <taxon>Heteroscleromorpha</taxon>
        <taxon>Tetractinellida</taxon>
        <taxon>Astrophorina</taxon>
        <taxon>Geodiidae</taxon>
        <taxon>Geodia</taxon>
    </lineage>
</organism>
<feature type="chain" id="PRO_5041235406" evidence="2">
    <location>
        <begin position="19"/>
        <end position="376"/>
    </location>
</feature>
<reference evidence="3" key="1">
    <citation type="submission" date="2023-03" db="EMBL/GenBank/DDBJ databases">
        <authorList>
            <person name="Steffen K."/>
            <person name="Cardenas P."/>
        </authorList>
    </citation>
    <scope>NUCLEOTIDE SEQUENCE</scope>
</reference>